<keyword evidence="12" id="KW-1185">Reference proteome</keyword>
<evidence type="ECO:0000256" key="7">
    <source>
        <dbReference type="ARBA" id="ARBA00023295"/>
    </source>
</evidence>
<keyword evidence="4" id="KW-0732">Signal</keyword>
<evidence type="ECO:0000256" key="8">
    <source>
        <dbReference type="ARBA" id="ARBA00023326"/>
    </source>
</evidence>
<dbReference type="KEGG" id="tsu:Tresu_0175"/>
<dbReference type="PRINTS" id="PR00134">
    <property type="entry name" value="GLHYDRLASE10"/>
</dbReference>
<dbReference type="Gene3D" id="3.20.20.80">
    <property type="entry name" value="Glycosidases"/>
    <property type="match status" value="1"/>
</dbReference>
<dbReference type="PANTHER" id="PTHR31490">
    <property type="entry name" value="GLYCOSYL HYDROLASE"/>
    <property type="match status" value="1"/>
</dbReference>
<dbReference type="RefSeq" id="WP_013700451.1">
    <property type="nucleotide sequence ID" value="NC_015385.1"/>
</dbReference>
<dbReference type="PROSITE" id="PS51760">
    <property type="entry name" value="GH10_2"/>
    <property type="match status" value="1"/>
</dbReference>
<dbReference type="SMART" id="SM00633">
    <property type="entry name" value="Glyco_10"/>
    <property type="match status" value="1"/>
</dbReference>
<name>F2NWU1_TRES6</name>
<proteinExistence type="inferred from homology"/>
<dbReference type="Pfam" id="PF00331">
    <property type="entry name" value="Glyco_hydro_10"/>
    <property type="match status" value="1"/>
</dbReference>
<evidence type="ECO:0000256" key="5">
    <source>
        <dbReference type="ARBA" id="ARBA00022801"/>
    </source>
</evidence>
<dbReference type="EMBL" id="CP002631">
    <property type="protein sequence ID" value="AEB13140.1"/>
    <property type="molecule type" value="Genomic_DNA"/>
</dbReference>
<evidence type="ECO:0000256" key="6">
    <source>
        <dbReference type="ARBA" id="ARBA00023277"/>
    </source>
</evidence>
<dbReference type="Proteomes" id="UP000006852">
    <property type="component" value="Chromosome"/>
</dbReference>
<dbReference type="InterPro" id="IPR001000">
    <property type="entry name" value="GH10_dom"/>
</dbReference>
<reference evidence="11 12" key="1">
    <citation type="journal article" date="2011" name="Stand. Genomic Sci.">
        <title>Complete genome sequence of Treponema succinifaciens type strain (6091).</title>
        <authorList>
            <person name="Han C."/>
            <person name="Gronow S."/>
            <person name="Teshima H."/>
            <person name="Lapidus A."/>
            <person name="Nolan M."/>
            <person name="Lucas S."/>
            <person name="Hammon N."/>
            <person name="Deshpande S."/>
            <person name="Cheng J.F."/>
            <person name="Zeytun A."/>
            <person name="Tapia R."/>
            <person name="Goodwin L."/>
            <person name="Pitluck S."/>
            <person name="Liolios K."/>
            <person name="Pagani I."/>
            <person name="Ivanova N."/>
            <person name="Mavromatis K."/>
            <person name="Mikhailova N."/>
            <person name="Huntemann M."/>
            <person name="Pati A."/>
            <person name="Chen A."/>
            <person name="Palaniappan K."/>
            <person name="Land M."/>
            <person name="Hauser L."/>
            <person name="Brambilla E.M."/>
            <person name="Rohde M."/>
            <person name="Goker M."/>
            <person name="Woyke T."/>
            <person name="Bristow J."/>
            <person name="Eisen J.A."/>
            <person name="Markowitz V."/>
            <person name="Hugenholtz P."/>
            <person name="Kyrpides N.C."/>
            <person name="Klenk H.P."/>
            <person name="Detter J.C."/>
        </authorList>
    </citation>
    <scope>NUCLEOTIDE SEQUENCE [LARGE SCALE GENOMIC DNA]</scope>
    <source>
        <strain evidence="12">ATCC 33096 / DSM 2489 / 6091</strain>
    </source>
</reference>
<evidence type="ECO:0000256" key="4">
    <source>
        <dbReference type="ARBA" id="ARBA00022729"/>
    </source>
</evidence>
<evidence type="ECO:0000313" key="12">
    <source>
        <dbReference type="Proteomes" id="UP000006852"/>
    </source>
</evidence>
<dbReference type="PANTHER" id="PTHR31490:SF88">
    <property type="entry name" value="BETA-XYLANASE"/>
    <property type="match status" value="1"/>
</dbReference>
<protein>
    <recommendedName>
        <fullName evidence="9">Beta-xylanase</fullName>
        <ecNumber evidence="9">3.2.1.8</ecNumber>
    </recommendedName>
</protein>
<dbReference type="GeneID" id="302997413"/>
<dbReference type="AlphaFoldDB" id="F2NWU1"/>
<dbReference type="eggNOG" id="COG3693">
    <property type="taxonomic scope" value="Bacteria"/>
</dbReference>
<dbReference type="SUPFAM" id="SSF51445">
    <property type="entry name" value="(Trans)glycosidases"/>
    <property type="match status" value="1"/>
</dbReference>
<keyword evidence="6 9" id="KW-0119">Carbohydrate metabolism</keyword>
<gene>
    <name evidence="11" type="ordered locus">Tresu_0175</name>
</gene>
<evidence type="ECO:0000256" key="2">
    <source>
        <dbReference type="ARBA" id="ARBA00007495"/>
    </source>
</evidence>
<dbReference type="HOGENOM" id="CLU_020161_5_0_12"/>
<dbReference type="GO" id="GO:0031176">
    <property type="term" value="F:endo-1,4-beta-xylanase activity"/>
    <property type="evidence" value="ECO:0007669"/>
    <property type="project" value="UniProtKB-EC"/>
</dbReference>
<dbReference type="PROSITE" id="PS51257">
    <property type="entry name" value="PROKAR_LIPOPROTEIN"/>
    <property type="match status" value="1"/>
</dbReference>
<comment type="catalytic activity">
    <reaction evidence="1 9">
        <text>Endohydrolysis of (1-&gt;4)-beta-D-xylosidic linkages in xylans.</text>
        <dbReference type="EC" id="3.2.1.8"/>
    </reaction>
</comment>
<dbReference type="InterPro" id="IPR017853">
    <property type="entry name" value="GH"/>
</dbReference>
<keyword evidence="3" id="KW-0858">Xylan degradation</keyword>
<evidence type="ECO:0000256" key="9">
    <source>
        <dbReference type="RuleBase" id="RU361174"/>
    </source>
</evidence>
<comment type="similarity">
    <text evidence="2 9">Belongs to the glycosyl hydrolase 10 (cellulase F) family.</text>
</comment>
<organism evidence="11 12">
    <name type="scientific">Treponema succinifaciens (strain ATCC 33096 / DSM 2489 / 6091)</name>
    <dbReference type="NCBI Taxonomy" id="869209"/>
    <lineage>
        <taxon>Bacteria</taxon>
        <taxon>Pseudomonadati</taxon>
        <taxon>Spirochaetota</taxon>
        <taxon>Spirochaetia</taxon>
        <taxon>Spirochaetales</taxon>
        <taxon>Treponemataceae</taxon>
        <taxon>Treponema</taxon>
    </lineage>
</organism>
<evidence type="ECO:0000259" key="10">
    <source>
        <dbReference type="PROSITE" id="PS51760"/>
    </source>
</evidence>
<reference evidence="12" key="2">
    <citation type="submission" date="2011-04" db="EMBL/GenBank/DDBJ databases">
        <title>The complete genome of chromosome of Treponema succinifaciens DSM 2489.</title>
        <authorList>
            <person name="Lucas S."/>
            <person name="Copeland A."/>
            <person name="Lapidus A."/>
            <person name="Bruce D."/>
            <person name="Goodwin L."/>
            <person name="Pitluck S."/>
            <person name="Peters L."/>
            <person name="Kyrpides N."/>
            <person name="Mavromatis K."/>
            <person name="Ivanova N."/>
            <person name="Ovchinnikova G."/>
            <person name="Teshima H."/>
            <person name="Detter J.C."/>
            <person name="Tapia R."/>
            <person name="Han C."/>
            <person name="Land M."/>
            <person name="Hauser L."/>
            <person name="Markowitz V."/>
            <person name="Cheng J.-F."/>
            <person name="Hugenholtz P."/>
            <person name="Woyke T."/>
            <person name="Wu D."/>
            <person name="Gronow S."/>
            <person name="Wellnitz S."/>
            <person name="Brambilla E."/>
            <person name="Klenk H.-P."/>
            <person name="Eisen J.A."/>
        </authorList>
    </citation>
    <scope>NUCLEOTIDE SEQUENCE [LARGE SCALE GENOMIC DNA]</scope>
    <source>
        <strain evidence="12">ATCC 33096 / DSM 2489 / 6091</strain>
    </source>
</reference>
<sequence length="337" mass="39186">MKNQIHFFIALFFTVLLCSCGKSFKYAAKDNGFYSGMAVTVGDIFNPETIKILQNDCSIIVYENSMKWANLRPNKNFWNWNDIDSLVEFAEKNNMRVKWHTLFWHQQNSPFVSSSWTREQAIQMMNEHIETIMSRYKGKIAEYDVVNEMFNEDGSMRQNIWYKTIGADYIELALKKAHQVDPDAKLLLNEFNNEEKGHPKADAMYNLVKNLKERGIPIDGVGMQLHLDARISYSEDAIRQNIQRYEDLGIAVSFSEVDVRIPIENSKAYESAQENIYLMLYKIASEMPNVTSFITWGISDKHSWVPYTFPGTGNALLYDEDFKPKPVYNEILKELKK</sequence>
<evidence type="ECO:0000256" key="1">
    <source>
        <dbReference type="ARBA" id="ARBA00000681"/>
    </source>
</evidence>
<keyword evidence="5 9" id="KW-0378">Hydrolase</keyword>
<accession>F2NWU1</accession>
<feature type="domain" description="GH10" evidence="10">
    <location>
        <begin position="18"/>
        <end position="334"/>
    </location>
</feature>
<keyword evidence="7 9" id="KW-0326">Glycosidase</keyword>
<dbReference type="InterPro" id="IPR044846">
    <property type="entry name" value="GH10"/>
</dbReference>
<dbReference type="GO" id="GO:0045493">
    <property type="term" value="P:xylan catabolic process"/>
    <property type="evidence" value="ECO:0007669"/>
    <property type="project" value="UniProtKB-KW"/>
</dbReference>
<evidence type="ECO:0000256" key="3">
    <source>
        <dbReference type="ARBA" id="ARBA00022651"/>
    </source>
</evidence>
<keyword evidence="8 9" id="KW-0624">Polysaccharide degradation</keyword>
<dbReference type="EC" id="3.2.1.8" evidence="9"/>
<dbReference type="OrthoDB" id="9809277at2"/>
<evidence type="ECO:0000313" key="11">
    <source>
        <dbReference type="EMBL" id="AEB13140.1"/>
    </source>
</evidence>
<dbReference type="STRING" id="869209.Tresu_0175"/>